<feature type="coiled-coil region" evidence="1">
    <location>
        <begin position="79"/>
        <end position="113"/>
    </location>
</feature>
<name>A0AAU9MAW5_9ASTR</name>
<feature type="region of interest" description="Disordered" evidence="2">
    <location>
        <begin position="114"/>
        <end position="140"/>
    </location>
</feature>
<keyword evidence="4" id="KW-1185">Reference proteome</keyword>
<organism evidence="3 4">
    <name type="scientific">Lactuca virosa</name>
    <dbReference type="NCBI Taxonomy" id="75947"/>
    <lineage>
        <taxon>Eukaryota</taxon>
        <taxon>Viridiplantae</taxon>
        <taxon>Streptophyta</taxon>
        <taxon>Embryophyta</taxon>
        <taxon>Tracheophyta</taxon>
        <taxon>Spermatophyta</taxon>
        <taxon>Magnoliopsida</taxon>
        <taxon>eudicotyledons</taxon>
        <taxon>Gunneridae</taxon>
        <taxon>Pentapetalae</taxon>
        <taxon>asterids</taxon>
        <taxon>campanulids</taxon>
        <taxon>Asterales</taxon>
        <taxon>Asteraceae</taxon>
        <taxon>Cichorioideae</taxon>
        <taxon>Cichorieae</taxon>
        <taxon>Lactucinae</taxon>
        <taxon>Lactuca</taxon>
    </lineage>
</organism>
<evidence type="ECO:0000256" key="1">
    <source>
        <dbReference type="SAM" id="Coils"/>
    </source>
</evidence>
<evidence type="ECO:0000313" key="3">
    <source>
        <dbReference type="EMBL" id="CAH1423365.1"/>
    </source>
</evidence>
<sequence>MDADERLTALKKAYADIILNTAKEAAARIMVSERKALRFEYELKNAKEDALQMLLRLKQMMDSKANEAAVASCTQQKKIEELEAQLQEAEDIVKDLREELRAVEAELERFPRSKQVKHPVQVDNASIPEPPATEVQPNSKSQRLYNSLFPLKKSLISNRDLPSIILRSKETELYRNGCTQRIRACERTPPEIDDTKPESIVKEDEVVDKLHITPSVEEKEVVKEMDLTAEKDGIMQQKSTEMEEVEPPLKSSETKVPSQPLSDRVIKYTFQRKRKRGALINGNGSSERSEEGSGKANLKGESICLQHQQVALTQVGDLST</sequence>
<dbReference type="EMBL" id="CAKMRJ010001112">
    <property type="protein sequence ID" value="CAH1423365.1"/>
    <property type="molecule type" value="Genomic_DNA"/>
</dbReference>
<dbReference type="PANTHER" id="PTHR34778:SF7">
    <property type="match status" value="1"/>
</dbReference>
<keyword evidence="1" id="KW-0175">Coiled coil</keyword>
<proteinExistence type="predicted"/>
<evidence type="ECO:0000313" key="4">
    <source>
        <dbReference type="Proteomes" id="UP001157418"/>
    </source>
</evidence>
<accession>A0AAU9MAW5</accession>
<gene>
    <name evidence="3" type="ORF">LVIROSA_LOCUS10644</name>
</gene>
<feature type="region of interest" description="Disordered" evidence="2">
    <location>
        <begin position="236"/>
        <end position="263"/>
    </location>
</feature>
<comment type="caution">
    <text evidence="3">The sequence shown here is derived from an EMBL/GenBank/DDBJ whole genome shotgun (WGS) entry which is preliminary data.</text>
</comment>
<protein>
    <submittedName>
        <fullName evidence="3">Uncharacterized protein</fullName>
    </submittedName>
</protein>
<dbReference type="AlphaFoldDB" id="A0AAU9MAW5"/>
<feature type="region of interest" description="Disordered" evidence="2">
    <location>
        <begin position="276"/>
        <end position="297"/>
    </location>
</feature>
<dbReference type="Proteomes" id="UP001157418">
    <property type="component" value="Unassembled WGS sequence"/>
</dbReference>
<reference evidence="3 4" key="1">
    <citation type="submission" date="2022-01" db="EMBL/GenBank/DDBJ databases">
        <authorList>
            <person name="Xiong W."/>
            <person name="Schranz E."/>
        </authorList>
    </citation>
    <scope>NUCLEOTIDE SEQUENCE [LARGE SCALE GENOMIC DNA]</scope>
</reference>
<dbReference type="PANTHER" id="PTHR34778">
    <property type="entry name" value="OS02G0580700 PROTEIN"/>
    <property type="match status" value="1"/>
</dbReference>
<evidence type="ECO:0000256" key="2">
    <source>
        <dbReference type="SAM" id="MobiDB-lite"/>
    </source>
</evidence>